<feature type="non-terminal residue" evidence="1">
    <location>
        <position position="1"/>
    </location>
</feature>
<protein>
    <submittedName>
        <fullName evidence="1">Uncharacterized protein</fullName>
    </submittedName>
</protein>
<dbReference type="AlphaFoldDB" id="A0A8J2PSH9"/>
<evidence type="ECO:0000313" key="1">
    <source>
        <dbReference type="EMBL" id="CAG7835110.1"/>
    </source>
</evidence>
<evidence type="ECO:0000313" key="2">
    <source>
        <dbReference type="Proteomes" id="UP000708208"/>
    </source>
</evidence>
<accession>A0A8J2PSH9</accession>
<dbReference type="EMBL" id="CAJVCH010570529">
    <property type="protein sequence ID" value="CAG7835110.1"/>
    <property type="molecule type" value="Genomic_DNA"/>
</dbReference>
<sequence length="20" mass="2243">MVSRTRCANSVLAYIYPVQA</sequence>
<name>A0A8J2PSH9_9HEXA</name>
<comment type="caution">
    <text evidence="1">The sequence shown here is derived from an EMBL/GenBank/DDBJ whole genome shotgun (WGS) entry which is preliminary data.</text>
</comment>
<gene>
    <name evidence="1" type="ORF">AFUS01_LOCUS44530</name>
</gene>
<proteinExistence type="predicted"/>
<keyword evidence="2" id="KW-1185">Reference proteome</keyword>
<reference evidence="1" key="1">
    <citation type="submission" date="2021-06" db="EMBL/GenBank/DDBJ databases">
        <authorList>
            <person name="Hodson N. C."/>
            <person name="Mongue J. A."/>
            <person name="Jaron S. K."/>
        </authorList>
    </citation>
    <scope>NUCLEOTIDE SEQUENCE</scope>
</reference>
<organism evidence="1 2">
    <name type="scientific">Allacma fusca</name>
    <dbReference type="NCBI Taxonomy" id="39272"/>
    <lineage>
        <taxon>Eukaryota</taxon>
        <taxon>Metazoa</taxon>
        <taxon>Ecdysozoa</taxon>
        <taxon>Arthropoda</taxon>
        <taxon>Hexapoda</taxon>
        <taxon>Collembola</taxon>
        <taxon>Symphypleona</taxon>
        <taxon>Sminthuridae</taxon>
        <taxon>Allacma</taxon>
    </lineage>
</organism>
<dbReference type="Proteomes" id="UP000708208">
    <property type="component" value="Unassembled WGS sequence"/>
</dbReference>